<evidence type="ECO:0000259" key="1">
    <source>
        <dbReference type="SMART" id="SM00829"/>
    </source>
</evidence>
<dbReference type="SUPFAM" id="SSF51735">
    <property type="entry name" value="NAD(P)-binding Rossmann-fold domains"/>
    <property type="match status" value="1"/>
</dbReference>
<dbReference type="Gene3D" id="3.90.180.10">
    <property type="entry name" value="Medium-chain alcohol dehydrogenases, catalytic domain"/>
    <property type="match status" value="1"/>
</dbReference>
<dbReference type="CDD" id="cd08267">
    <property type="entry name" value="MDR1"/>
    <property type="match status" value="1"/>
</dbReference>
<reference evidence="2 3" key="1">
    <citation type="journal article" date="2018" name="Nat. Biotechnol.">
        <title>A standardized bacterial taxonomy based on genome phylogeny substantially revises the tree of life.</title>
        <authorList>
            <person name="Parks D.H."/>
            <person name="Chuvochina M."/>
            <person name="Waite D.W."/>
            <person name="Rinke C."/>
            <person name="Skarshewski A."/>
            <person name="Chaumeil P.A."/>
            <person name="Hugenholtz P."/>
        </authorList>
    </citation>
    <scope>NUCLEOTIDE SEQUENCE [LARGE SCALE GENOMIC DNA]</scope>
    <source>
        <strain evidence="2">UBA9375</strain>
    </source>
</reference>
<dbReference type="GO" id="GO:0016491">
    <property type="term" value="F:oxidoreductase activity"/>
    <property type="evidence" value="ECO:0007669"/>
    <property type="project" value="InterPro"/>
</dbReference>
<dbReference type="AlphaFoldDB" id="A0A3D3RD16"/>
<protein>
    <submittedName>
        <fullName evidence="2">NAD(P)-dependent alcohol dehydrogenase</fullName>
    </submittedName>
</protein>
<dbReference type="Pfam" id="PF13602">
    <property type="entry name" value="ADH_zinc_N_2"/>
    <property type="match status" value="1"/>
</dbReference>
<gene>
    <name evidence="2" type="ORF">DIT97_27080</name>
</gene>
<comment type="caution">
    <text evidence="2">The sequence shown here is derived from an EMBL/GenBank/DDBJ whole genome shotgun (WGS) entry which is preliminary data.</text>
</comment>
<dbReference type="EMBL" id="DQAY01000162">
    <property type="protein sequence ID" value="HCO26496.1"/>
    <property type="molecule type" value="Genomic_DNA"/>
</dbReference>
<dbReference type="PANTHER" id="PTHR44013">
    <property type="entry name" value="ZINC-TYPE ALCOHOL DEHYDROGENASE-LIKE PROTEIN C16A3.02C"/>
    <property type="match status" value="1"/>
</dbReference>
<dbReference type="SUPFAM" id="SSF50129">
    <property type="entry name" value="GroES-like"/>
    <property type="match status" value="1"/>
</dbReference>
<dbReference type="InterPro" id="IPR011032">
    <property type="entry name" value="GroES-like_sf"/>
</dbReference>
<name>A0A3D3RD16_9PLAN</name>
<dbReference type="PANTHER" id="PTHR44013:SF1">
    <property type="entry name" value="ZINC-TYPE ALCOHOL DEHYDROGENASE-LIKE PROTEIN C16A3.02C"/>
    <property type="match status" value="1"/>
</dbReference>
<dbReference type="InterPro" id="IPR052733">
    <property type="entry name" value="Chloroplast_QOR"/>
</dbReference>
<dbReference type="InterPro" id="IPR020843">
    <property type="entry name" value="ER"/>
</dbReference>
<evidence type="ECO:0000313" key="3">
    <source>
        <dbReference type="Proteomes" id="UP000263642"/>
    </source>
</evidence>
<sequence>MKAVTFNEYGSPRVLKLSQINRPDPDKHEVLIQVAAAGVNPIDARLRQGEMKWLLPGGFPRVPGYDVAGIVEASDPASDFEPGDRVLAFLDNIYGGAYAEYAGCSAHCVVKIPDALSLTQAAAIPLAGSTALQSLRDFGHLKPRDRVLINGASGGVGAFAVQIAVAYGAEVTAVASTRHEDFVRSLGASHFIDYKREDFTDSSQKWEIIFDVAGKRSFSQVKDSLARTGQYVTTEPSFRGLAISVLTWPQSEQSHVMLAHPKKEDLTELVRLWSEKQLVVTLADTISFSDAVKAHQMIEEGGFCGKLVLKPDLFNAD</sequence>
<feature type="domain" description="Enoyl reductase (ER)" evidence="1">
    <location>
        <begin position="10"/>
        <end position="309"/>
    </location>
</feature>
<accession>A0A3D3RD16</accession>
<dbReference type="Pfam" id="PF08240">
    <property type="entry name" value="ADH_N"/>
    <property type="match status" value="1"/>
</dbReference>
<dbReference type="InterPro" id="IPR013154">
    <property type="entry name" value="ADH-like_N"/>
</dbReference>
<dbReference type="InterPro" id="IPR036291">
    <property type="entry name" value="NAD(P)-bd_dom_sf"/>
</dbReference>
<organism evidence="2 3">
    <name type="scientific">Gimesia maris</name>
    <dbReference type="NCBI Taxonomy" id="122"/>
    <lineage>
        <taxon>Bacteria</taxon>
        <taxon>Pseudomonadati</taxon>
        <taxon>Planctomycetota</taxon>
        <taxon>Planctomycetia</taxon>
        <taxon>Planctomycetales</taxon>
        <taxon>Planctomycetaceae</taxon>
        <taxon>Gimesia</taxon>
    </lineage>
</organism>
<dbReference type="SMART" id="SM00829">
    <property type="entry name" value="PKS_ER"/>
    <property type="match status" value="1"/>
</dbReference>
<evidence type="ECO:0000313" key="2">
    <source>
        <dbReference type="EMBL" id="HCO26496.1"/>
    </source>
</evidence>
<dbReference type="Proteomes" id="UP000263642">
    <property type="component" value="Unassembled WGS sequence"/>
</dbReference>
<dbReference type="Gene3D" id="3.40.50.720">
    <property type="entry name" value="NAD(P)-binding Rossmann-like Domain"/>
    <property type="match status" value="1"/>
</dbReference>
<proteinExistence type="predicted"/>